<keyword evidence="2" id="KW-1185">Reference proteome</keyword>
<organism evidence="1 2">
    <name type="scientific">Dentiscutata erythropus</name>
    <dbReference type="NCBI Taxonomy" id="1348616"/>
    <lineage>
        <taxon>Eukaryota</taxon>
        <taxon>Fungi</taxon>
        <taxon>Fungi incertae sedis</taxon>
        <taxon>Mucoromycota</taxon>
        <taxon>Glomeromycotina</taxon>
        <taxon>Glomeromycetes</taxon>
        <taxon>Diversisporales</taxon>
        <taxon>Gigasporaceae</taxon>
        <taxon>Dentiscutata</taxon>
    </lineage>
</organism>
<evidence type="ECO:0000313" key="1">
    <source>
        <dbReference type="EMBL" id="CAG8710295.1"/>
    </source>
</evidence>
<reference evidence="1" key="1">
    <citation type="submission" date="2021-06" db="EMBL/GenBank/DDBJ databases">
        <authorList>
            <person name="Kallberg Y."/>
            <person name="Tangrot J."/>
            <person name="Rosling A."/>
        </authorList>
    </citation>
    <scope>NUCLEOTIDE SEQUENCE</scope>
    <source>
        <strain evidence="1">MA453B</strain>
    </source>
</reference>
<protein>
    <submittedName>
        <fullName evidence="1">13722_t:CDS:1</fullName>
    </submittedName>
</protein>
<accession>A0A9N9HXJ6</accession>
<comment type="caution">
    <text evidence="1">The sequence shown here is derived from an EMBL/GenBank/DDBJ whole genome shotgun (WGS) entry which is preliminary data.</text>
</comment>
<dbReference type="OrthoDB" id="2390723at2759"/>
<sequence>MVRTKNTNIWDKYTMFIDKSGKECYKCKACGNDWAKNTTRLQEYLDTCTLCKTNKSSNINKKQKLLKLDNFTKQDQIELETLLAHIFYTSGASFSIVKNVDFQAFLKKASVIYAIVANNSAEINKNIKAIIIDYTFWTDLKNLCNFLKPFIVFIKQLEGDELYLSSVYKTLQELKNKFMTNLQVSTKLHKNTLQAAKNC</sequence>
<evidence type="ECO:0000313" key="2">
    <source>
        <dbReference type="Proteomes" id="UP000789405"/>
    </source>
</evidence>
<dbReference type="Proteomes" id="UP000789405">
    <property type="component" value="Unassembled WGS sequence"/>
</dbReference>
<dbReference type="EMBL" id="CAJVPY010009578">
    <property type="protein sequence ID" value="CAG8710295.1"/>
    <property type="molecule type" value="Genomic_DNA"/>
</dbReference>
<name>A0A9N9HXJ6_9GLOM</name>
<dbReference type="AlphaFoldDB" id="A0A9N9HXJ6"/>
<proteinExistence type="predicted"/>
<gene>
    <name evidence="1" type="ORF">DERYTH_LOCUS13541</name>
</gene>